<dbReference type="InterPro" id="IPR012000">
    <property type="entry name" value="Thiamin_PyroP_enz_cen_dom"/>
</dbReference>
<feature type="domain" description="Thiamine pyrophosphate enzyme N-terminal TPP-binding" evidence="6">
    <location>
        <begin position="4"/>
        <end position="113"/>
    </location>
</feature>
<dbReference type="InterPro" id="IPR011766">
    <property type="entry name" value="TPP_enzyme_TPP-bd"/>
</dbReference>
<accession>A0A5E7FUS9</accession>
<dbReference type="EC" id="2.2.1.6" evidence="7"/>
<keyword evidence="7" id="KW-0808">Transferase</keyword>
<reference evidence="7 8" key="1">
    <citation type="submission" date="2019-09" db="EMBL/GenBank/DDBJ databases">
        <authorList>
            <person name="Chandra G."/>
            <person name="Truman W A."/>
        </authorList>
    </citation>
    <scope>NUCLEOTIDE SEQUENCE [LARGE SCALE GENOMIC DNA]</scope>
    <source>
        <strain evidence="7">PS710</strain>
    </source>
</reference>
<dbReference type="InterPro" id="IPR029061">
    <property type="entry name" value="THDP-binding"/>
</dbReference>
<dbReference type="CDD" id="cd00568">
    <property type="entry name" value="TPP_enzymes"/>
    <property type="match status" value="1"/>
</dbReference>
<dbReference type="SUPFAM" id="SSF52467">
    <property type="entry name" value="DHS-like NAD/FAD-binding domain"/>
    <property type="match status" value="1"/>
</dbReference>
<dbReference type="GO" id="GO:0050660">
    <property type="term" value="F:flavin adenine dinucleotide binding"/>
    <property type="evidence" value="ECO:0007669"/>
    <property type="project" value="TreeGrafter"/>
</dbReference>
<protein>
    <submittedName>
        <fullName evidence="7">Acetolactate synthase isozyme 3 large subunit</fullName>
        <ecNumber evidence="7">2.2.1.6</ecNumber>
    </submittedName>
</protein>
<dbReference type="InterPro" id="IPR045229">
    <property type="entry name" value="TPP_enz"/>
</dbReference>
<dbReference type="Proteomes" id="UP000381093">
    <property type="component" value="Unassembled WGS sequence"/>
</dbReference>
<sequence>MKLTGSQTLARLLKAHGVEYVAGIPGYGSWTLVDALQSAHEIPFIQVMQEQSSVHMADGYYRACGRPMAALLPTATGVSKALGGLACAYAEGSAMLVISGGQLSHLPGTDTTQDLRGAGAAHPPRTLKARLVTETAADLPTLLRAAFSTMVSPGPGPVSIEIPVAVQAQSVEFVAASVRAASARFNTPAQQIAQAAEWLLKAVRPVIVAGSGVMMGDACNELLAVAERFCMPVLTRANGKGAIAEDHPLAGGCVGRSGSPCANRLLAEADLILLLGSELADFESRGLVIRIDGDLARSSRVGQVELGIEADTRSALAALVASVSAPQHRALALQRAAYLKHMTELRADWEARLDNERADESSPFIVQRPLAELRAVLERDAIVVVGTGSVGDAMVQMFPVFFPRTHLSSTGFGAQGWAVPAAIGAKLAMPARQVVCVVGDGDFLQSMQEMAVCVMHCIPVLFMVFNNSGYSSLRDARAPHAGRYTGSEFNLPDGKPYSPEFAEVARSFGLESWRVEHPYQLSPALHKALNSKGPALVEVMISRESRGALDAFSDDVP</sequence>
<dbReference type="Pfam" id="PF00205">
    <property type="entry name" value="TPP_enzyme_M"/>
    <property type="match status" value="1"/>
</dbReference>
<dbReference type="GO" id="GO:0005948">
    <property type="term" value="C:acetolactate synthase complex"/>
    <property type="evidence" value="ECO:0007669"/>
    <property type="project" value="TreeGrafter"/>
</dbReference>
<dbReference type="GO" id="GO:0003984">
    <property type="term" value="F:acetolactate synthase activity"/>
    <property type="evidence" value="ECO:0007669"/>
    <property type="project" value="UniProtKB-EC"/>
</dbReference>
<dbReference type="Gene3D" id="3.40.50.970">
    <property type="match status" value="2"/>
</dbReference>
<dbReference type="GO" id="GO:0000287">
    <property type="term" value="F:magnesium ion binding"/>
    <property type="evidence" value="ECO:0007669"/>
    <property type="project" value="InterPro"/>
</dbReference>
<dbReference type="Pfam" id="PF02775">
    <property type="entry name" value="TPP_enzyme_C"/>
    <property type="match status" value="1"/>
</dbReference>
<comment type="similarity">
    <text evidence="1 3">Belongs to the TPP enzyme family.</text>
</comment>
<evidence type="ECO:0000313" key="8">
    <source>
        <dbReference type="Proteomes" id="UP000381093"/>
    </source>
</evidence>
<dbReference type="AlphaFoldDB" id="A0A5E7FUS9"/>
<proteinExistence type="inferred from homology"/>
<organism evidence="7 8">
    <name type="scientific">Pseudomonas fluorescens</name>
    <dbReference type="NCBI Taxonomy" id="294"/>
    <lineage>
        <taxon>Bacteria</taxon>
        <taxon>Pseudomonadati</taxon>
        <taxon>Pseudomonadota</taxon>
        <taxon>Gammaproteobacteria</taxon>
        <taxon>Pseudomonadales</taxon>
        <taxon>Pseudomonadaceae</taxon>
        <taxon>Pseudomonas</taxon>
    </lineage>
</organism>
<evidence type="ECO:0000313" key="7">
    <source>
        <dbReference type="EMBL" id="VVO42975.1"/>
    </source>
</evidence>
<gene>
    <name evidence="7" type="primary">ilvI_1</name>
    <name evidence="7" type="ORF">PS710_06128</name>
</gene>
<dbReference type="Gene3D" id="3.40.50.1220">
    <property type="entry name" value="TPP-binding domain"/>
    <property type="match status" value="1"/>
</dbReference>
<feature type="domain" description="Thiamine pyrophosphate enzyme central" evidence="4">
    <location>
        <begin position="192"/>
        <end position="319"/>
    </location>
</feature>
<dbReference type="GO" id="GO:0009097">
    <property type="term" value="P:isoleucine biosynthetic process"/>
    <property type="evidence" value="ECO:0007669"/>
    <property type="project" value="TreeGrafter"/>
</dbReference>
<dbReference type="PANTHER" id="PTHR18968">
    <property type="entry name" value="THIAMINE PYROPHOSPHATE ENZYMES"/>
    <property type="match status" value="1"/>
</dbReference>
<dbReference type="CDD" id="cd07035">
    <property type="entry name" value="TPP_PYR_POX_like"/>
    <property type="match status" value="1"/>
</dbReference>
<dbReference type="RefSeq" id="WP_191627620.1">
    <property type="nucleotide sequence ID" value="NZ_CABVHW010000041.1"/>
</dbReference>
<dbReference type="InterPro" id="IPR029035">
    <property type="entry name" value="DHS-like_NAD/FAD-binding_dom"/>
</dbReference>
<dbReference type="PANTHER" id="PTHR18968:SF13">
    <property type="entry name" value="ACETOLACTATE SYNTHASE CATALYTIC SUBUNIT, MITOCHONDRIAL"/>
    <property type="match status" value="1"/>
</dbReference>
<dbReference type="Pfam" id="PF02776">
    <property type="entry name" value="TPP_enzyme_N"/>
    <property type="match status" value="1"/>
</dbReference>
<dbReference type="EMBL" id="CABVHW010000041">
    <property type="protein sequence ID" value="VVO42975.1"/>
    <property type="molecule type" value="Genomic_DNA"/>
</dbReference>
<evidence type="ECO:0000259" key="6">
    <source>
        <dbReference type="Pfam" id="PF02776"/>
    </source>
</evidence>
<evidence type="ECO:0000256" key="2">
    <source>
        <dbReference type="ARBA" id="ARBA00023052"/>
    </source>
</evidence>
<evidence type="ECO:0000259" key="4">
    <source>
        <dbReference type="Pfam" id="PF00205"/>
    </source>
</evidence>
<dbReference type="GO" id="GO:0009099">
    <property type="term" value="P:L-valine biosynthetic process"/>
    <property type="evidence" value="ECO:0007669"/>
    <property type="project" value="TreeGrafter"/>
</dbReference>
<keyword evidence="2 3" id="KW-0786">Thiamine pyrophosphate</keyword>
<dbReference type="SUPFAM" id="SSF52518">
    <property type="entry name" value="Thiamin diphosphate-binding fold (THDP-binding)"/>
    <property type="match status" value="2"/>
</dbReference>
<evidence type="ECO:0000256" key="3">
    <source>
        <dbReference type="RuleBase" id="RU362132"/>
    </source>
</evidence>
<dbReference type="InterPro" id="IPR012001">
    <property type="entry name" value="Thiamin_PyroP_enz_TPP-bd_dom"/>
</dbReference>
<evidence type="ECO:0000259" key="5">
    <source>
        <dbReference type="Pfam" id="PF02775"/>
    </source>
</evidence>
<dbReference type="GO" id="GO:0030976">
    <property type="term" value="F:thiamine pyrophosphate binding"/>
    <property type="evidence" value="ECO:0007669"/>
    <property type="project" value="InterPro"/>
</dbReference>
<evidence type="ECO:0000256" key="1">
    <source>
        <dbReference type="ARBA" id="ARBA00007812"/>
    </source>
</evidence>
<feature type="domain" description="Thiamine pyrophosphate enzyme TPP-binding" evidence="5">
    <location>
        <begin position="387"/>
        <end position="539"/>
    </location>
</feature>
<name>A0A5E7FUS9_PSEFL</name>